<dbReference type="RefSeq" id="WP_129466824.1">
    <property type="nucleotide sequence ID" value="NZ_CP059345.1"/>
</dbReference>
<proteinExistence type="predicted"/>
<sequence length="248" mass="28496">MMKRAKSNHIWPAYVDMMTVLLLVYVLVSLLFAMMIKENIEAEYKEKLDNIINMSAEEIVENKNQLEMKAVINKENAEMNKDSDQHNENENSLVLANNAEGKGNEAQEGQNGEEQAAKAPQREEIVLDDNSDMLEKHAGDFTLSLAKGQELLTKEDKEKLGKWYQDNLALIERNGIDIGVILNKDSSVSLGAIYRKQYIFYMDILRLLVDKNKKFEPSNYIHRSPTGSNNIENEYLLFRIKPEKSHEQ</sequence>
<feature type="region of interest" description="Disordered" evidence="1">
    <location>
        <begin position="102"/>
        <end position="123"/>
    </location>
</feature>
<keyword evidence="2" id="KW-1133">Transmembrane helix</keyword>
<feature type="compositionally biased region" description="Low complexity" evidence="1">
    <location>
        <begin position="102"/>
        <end position="119"/>
    </location>
</feature>
<keyword evidence="2" id="KW-0472">Membrane</keyword>
<accession>A0AAP2JX65</accession>
<dbReference type="Proteomes" id="UP000824410">
    <property type="component" value="Unassembled WGS sequence"/>
</dbReference>
<comment type="caution">
    <text evidence="3">The sequence shown here is derived from an EMBL/GenBank/DDBJ whole genome shotgun (WGS) entry which is preliminary data.</text>
</comment>
<reference evidence="3" key="1">
    <citation type="submission" date="2019-02" db="EMBL/GenBank/DDBJ databases">
        <title>Genomic characterization of isolates from hospital effluents in KZN, South Africa.</title>
        <authorList>
            <person name="Ntshobeni N."/>
            <person name="Allam M."/>
            <person name="Ismail A."/>
            <person name="Amoako D."/>
            <person name="Essack S."/>
            <person name="Chenia H."/>
        </authorList>
    </citation>
    <scope>NUCLEOTIDE SEQUENCE</scope>
    <source>
        <strain evidence="3">AFE97_S1</strain>
    </source>
</reference>
<name>A0AAP2JX65_PRORE</name>
<feature type="transmembrane region" description="Helical" evidence="2">
    <location>
        <begin position="12"/>
        <end position="36"/>
    </location>
</feature>
<dbReference type="AlphaFoldDB" id="A0AAP2JX65"/>
<dbReference type="EMBL" id="SHDO01000006">
    <property type="protein sequence ID" value="MBX6979720.1"/>
    <property type="molecule type" value="Genomic_DNA"/>
</dbReference>
<evidence type="ECO:0000256" key="1">
    <source>
        <dbReference type="SAM" id="MobiDB-lite"/>
    </source>
</evidence>
<evidence type="ECO:0000313" key="4">
    <source>
        <dbReference type="Proteomes" id="UP000824410"/>
    </source>
</evidence>
<evidence type="ECO:0000313" key="3">
    <source>
        <dbReference type="EMBL" id="MBX6979720.1"/>
    </source>
</evidence>
<organism evidence="3 4">
    <name type="scientific">Providencia rettgeri</name>
    <dbReference type="NCBI Taxonomy" id="587"/>
    <lineage>
        <taxon>Bacteria</taxon>
        <taxon>Pseudomonadati</taxon>
        <taxon>Pseudomonadota</taxon>
        <taxon>Gammaproteobacteria</taxon>
        <taxon>Enterobacterales</taxon>
        <taxon>Morganellaceae</taxon>
        <taxon>Providencia</taxon>
    </lineage>
</organism>
<gene>
    <name evidence="3" type="ORF">EX242_05530</name>
</gene>
<evidence type="ECO:0000256" key="2">
    <source>
        <dbReference type="SAM" id="Phobius"/>
    </source>
</evidence>
<keyword evidence="2" id="KW-0812">Transmembrane</keyword>
<protein>
    <submittedName>
        <fullName evidence="3">Uncharacterized protein</fullName>
    </submittedName>
</protein>